<protein>
    <submittedName>
        <fullName evidence="2">GNAT family N-acetyltransferase</fullName>
    </submittedName>
</protein>
<dbReference type="InterPro" id="IPR000182">
    <property type="entry name" value="GNAT_dom"/>
</dbReference>
<dbReference type="InterPro" id="IPR051554">
    <property type="entry name" value="Acetyltransferase_Eis"/>
</dbReference>
<dbReference type="InterPro" id="IPR016181">
    <property type="entry name" value="Acyl_CoA_acyltransferase"/>
</dbReference>
<dbReference type="PROSITE" id="PS51186">
    <property type="entry name" value="GNAT"/>
    <property type="match status" value="1"/>
</dbReference>
<dbReference type="Gene3D" id="3.40.630.30">
    <property type="match status" value="1"/>
</dbReference>
<organism evidence="2 3">
    <name type="scientific">Streptomyces chromofuscus</name>
    <dbReference type="NCBI Taxonomy" id="42881"/>
    <lineage>
        <taxon>Bacteria</taxon>
        <taxon>Bacillati</taxon>
        <taxon>Actinomycetota</taxon>
        <taxon>Actinomycetes</taxon>
        <taxon>Kitasatosporales</taxon>
        <taxon>Streptomycetaceae</taxon>
        <taxon>Streptomyces</taxon>
    </lineage>
</organism>
<evidence type="ECO:0000259" key="1">
    <source>
        <dbReference type="PROSITE" id="PS51186"/>
    </source>
</evidence>
<dbReference type="EMBL" id="CP063374">
    <property type="protein sequence ID" value="QOV45159.1"/>
    <property type="molecule type" value="Genomic_DNA"/>
</dbReference>
<dbReference type="PANTHER" id="PTHR37817">
    <property type="entry name" value="N-ACETYLTRANSFERASE EIS"/>
    <property type="match status" value="1"/>
</dbReference>
<feature type="domain" description="N-acetyltransferase" evidence="1">
    <location>
        <begin position="139"/>
        <end position="274"/>
    </location>
</feature>
<dbReference type="CDD" id="cd04301">
    <property type="entry name" value="NAT_SF"/>
    <property type="match status" value="1"/>
</dbReference>
<dbReference type="Pfam" id="PF00583">
    <property type="entry name" value="Acetyltransf_1"/>
    <property type="match status" value="1"/>
</dbReference>
<dbReference type="GO" id="GO:0034069">
    <property type="term" value="F:aminoglycoside N-acetyltransferase activity"/>
    <property type="evidence" value="ECO:0007669"/>
    <property type="project" value="TreeGrafter"/>
</dbReference>
<evidence type="ECO:0000313" key="2">
    <source>
        <dbReference type="EMBL" id="QOV45159.1"/>
    </source>
</evidence>
<dbReference type="AlphaFoldDB" id="A0A7M2TAK4"/>
<dbReference type="Proteomes" id="UP000594008">
    <property type="component" value="Chromosome"/>
</dbReference>
<evidence type="ECO:0000313" key="3">
    <source>
        <dbReference type="Proteomes" id="UP000594008"/>
    </source>
</evidence>
<keyword evidence="3" id="KW-1185">Reference proteome</keyword>
<accession>A0A7M2TAK4</accession>
<gene>
    <name evidence="2" type="ORF">IPT68_04075</name>
</gene>
<keyword evidence="2" id="KW-0808">Transferase</keyword>
<dbReference type="GO" id="GO:0030649">
    <property type="term" value="P:aminoglycoside antibiotic catabolic process"/>
    <property type="evidence" value="ECO:0007669"/>
    <property type="project" value="TreeGrafter"/>
</dbReference>
<name>A0A7M2TAK4_STRCW</name>
<dbReference type="RefSeq" id="WP_189701215.1">
    <property type="nucleotide sequence ID" value="NZ_BMTA01000025.1"/>
</dbReference>
<sequence>MPHDDRTQAPKAPQDPGAMAAVFANFRQYLMGWDAESRPGSVLDQFRSGLATPQFNGVVRVRSVSAVGQAVAAAREDLAGLPWWWWVGPDSPEGTADALGRHGGRELAVLPVMVRSLDHPAGPGTTLTPTGSEDAPAGLRVETVRDGESLAELVRTYRTSMGIAPGLEAEMVCIESRREDNADIIRMAAVLDDRVVGSTVLITAHGVAGIFLVHVAEAHRRQGIGAALTVAALRVGQERGMHCAALVASPAGEPLYRRFGFTTMSEYRLFAFPA</sequence>
<dbReference type="KEGG" id="schf:IPT68_04075"/>
<proteinExistence type="predicted"/>
<reference evidence="2 3" key="1">
    <citation type="submission" date="2020-10" db="EMBL/GenBank/DDBJ databases">
        <title>Streptomyces chromofuscus complate genome analysis.</title>
        <authorList>
            <person name="Anwar N."/>
        </authorList>
    </citation>
    <scope>NUCLEOTIDE SEQUENCE [LARGE SCALE GENOMIC DNA]</scope>
    <source>
        <strain evidence="2 3">DSM 40273</strain>
    </source>
</reference>
<dbReference type="PANTHER" id="PTHR37817:SF1">
    <property type="entry name" value="N-ACETYLTRANSFERASE EIS"/>
    <property type="match status" value="1"/>
</dbReference>
<dbReference type="SUPFAM" id="SSF55729">
    <property type="entry name" value="Acyl-CoA N-acyltransferases (Nat)"/>
    <property type="match status" value="1"/>
</dbReference>